<evidence type="ECO:0000313" key="1">
    <source>
        <dbReference type="EMBL" id="EIJ88926.1"/>
    </source>
</evidence>
<dbReference type="VEuPathDB" id="MicrosporidiaDB:NEQG_00745"/>
<sequence length="102" mass="11897">MTQDVININNSSMIKKFCIIYFYAKNKIEKMCDENGKIAEYIRHNIISNDPSLTHVINRINKLESERDSFKSFIQASITDVFNEIIKELKGMTDSEVDKLFN</sequence>
<dbReference type="HOGENOM" id="CLU_2284140_0_0_1"/>
<keyword evidence="2" id="KW-1185">Reference proteome</keyword>
<proteinExistence type="predicted"/>
<reference evidence="1" key="1">
    <citation type="submission" date="2011-01" db="EMBL/GenBank/DDBJ databases">
        <title>The Genome Sequence of Nematocida parisii strain ERTm3.</title>
        <authorList>
            <consortium name="The Broad Institute Genome Sequencing Platform"/>
            <consortium name="The Broad Institute Genome Sequencing Center for Infectious Disease"/>
            <person name="Cuomo C."/>
            <person name="Troemel E."/>
            <person name="Young S.K."/>
            <person name="Zeng Q."/>
            <person name="Gargeya S."/>
            <person name="Fitzgerald M."/>
            <person name="Haas B."/>
            <person name="Abouelleil A."/>
            <person name="Alvarado L."/>
            <person name="Arachchi H.M."/>
            <person name="Berlin A."/>
            <person name="Chapman S.B."/>
            <person name="Gearin G."/>
            <person name="Goldberg J."/>
            <person name="Griggs A."/>
            <person name="Gujja S."/>
            <person name="Hansen M."/>
            <person name="Heiman D."/>
            <person name="Howarth C."/>
            <person name="Larimer J."/>
            <person name="Lui A."/>
            <person name="MacDonald P.J.P."/>
            <person name="McCowen C."/>
            <person name="Montmayeur A."/>
            <person name="Murphy C."/>
            <person name="Neiman D."/>
            <person name="Pearson M."/>
            <person name="Priest M."/>
            <person name="Roberts A."/>
            <person name="Saif S."/>
            <person name="Shea T."/>
            <person name="Sisk P."/>
            <person name="Stolte C."/>
            <person name="Sykes S."/>
            <person name="Wortman J."/>
            <person name="Nusbaum C."/>
            <person name="Birren B."/>
        </authorList>
    </citation>
    <scope>NUCLEOTIDE SEQUENCE</scope>
    <source>
        <strain evidence="1">ERTm3</strain>
    </source>
</reference>
<dbReference type="OrthoDB" id="10482964at2759"/>
<evidence type="ECO:0000313" key="2">
    <source>
        <dbReference type="Proteomes" id="UP000002872"/>
    </source>
</evidence>
<protein>
    <submittedName>
        <fullName evidence="1">Uncharacterized protein</fullName>
    </submittedName>
</protein>
<dbReference type="InParanoid" id="I3EI79"/>
<dbReference type="AlphaFoldDB" id="I3EI79"/>
<organism evidence="1 2">
    <name type="scientific">Nematocida parisii (strain ERTm3)</name>
    <name type="common">Nematode killer fungus</name>
    <dbReference type="NCBI Taxonomy" id="935791"/>
    <lineage>
        <taxon>Eukaryota</taxon>
        <taxon>Fungi</taxon>
        <taxon>Fungi incertae sedis</taxon>
        <taxon>Microsporidia</taxon>
        <taxon>Nematocida</taxon>
    </lineage>
</organism>
<dbReference type="EMBL" id="GL870877">
    <property type="protein sequence ID" value="EIJ88926.1"/>
    <property type="molecule type" value="Genomic_DNA"/>
</dbReference>
<gene>
    <name evidence="1" type="ORF">NEQG_00745</name>
</gene>
<accession>I3EI79</accession>
<feature type="non-terminal residue" evidence="1">
    <location>
        <position position="102"/>
    </location>
</feature>
<name>I3EI79_NEMP3</name>
<dbReference type="Proteomes" id="UP000002872">
    <property type="component" value="Unassembled WGS sequence"/>
</dbReference>